<keyword evidence="1" id="KW-0479">Metal-binding</keyword>
<reference evidence="4" key="2">
    <citation type="submission" date="2024-06" db="UniProtKB">
        <authorList>
            <consortium name="EnsemblMetazoa"/>
        </authorList>
    </citation>
    <scope>IDENTIFICATION</scope>
</reference>
<dbReference type="InterPro" id="IPR011051">
    <property type="entry name" value="RmlC_Cupin_sf"/>
</dbReference>
<dbReference type="Proteomes" id="UP000007879">
    <property type="component" value="Unassembled WGS sequence"/>
</dbReference>
<proteinExistence type="predicted"/>
<keyword evidence="2" id="KW-0560">Oxidoreductase</keyword>
<dbReference type="GO" id="GO:0005739">
    <property type="term" value="C:mitochondrion"/>
    <property type="evidence" value="ECO:0007669"/>
    <property type="project" value="TreeGrafter"/>
</dbReference>
<evidence type="ECO:0000313" key="4">
    <source>
        <dbReference type="EnsemblMetazoa" id="XP_003384141.2"/>
    </source>
</evidence>
<evidence type="ECO:0000313" key="5">
    <source>
        <dbReference type="Proteomes" id="UP000007879"/>
    </source>
</evidence>
<organism evidence="4 5">
    <name type="scientific">Amphimedon queenslandica</name>
    <name type="common">Sponge</name>
    <dbReference type="NCBI Taxonomy" id="400682"/>
    <lineage>
        <taxon>Eukaryota</taxon>
        <taxon>Metazoa</taxon>
        <taxon>Porifera</taxon>
        <taxon>Demospongiae</taxon>
        <taxon>Heteroscleromorpha</taxon>
        <taxon>Haplosclerida</taxon>
        <taxon>Niphatidae</taxon>
        <taxon>Amphimedon</taxon>
    </lineage>
</organism>
<dbReference type="AlphaFoldDB" id="A0AAN0IAQ3"/>
<evidence type="ECO:0008006" key="6">
    <source>
        <dbReference type="Google" id="ProtNLM"/>
    </source>
</evidence>
<evidence type="ECO:0000256" key="1">
    <source>
        <dbReference type="ARBA" id="ARBA00022723"/>
    </source>
</evidence>
<dbReference type="PANTHER" id="PTHR22966:SF61">
    <property type="entry name" value="2-AMINOETHANETHIOL DIOXYGENASE"/>
    <property type="match status" value="1"/>
</dbReference>
<gene>
    <name evidence="4" type="primary">100637030</name>
</gene>
<dbReference type="Gene3D" id="2.60.120.10">
    <property type="entry name" value="Jelly Rolls"/>
    <property type="match status" value="1"/>
</dbReference>
<evidence type="ECO:0000256" key="3">
    <source>
        <dbReference type="ARBA" id="ARBA00023004"/>
    </source>
</evidence>
<evidence type="ECO:0000256" key="2">
    <source>
        <dbReference type="ARBA" id="ARBA00023002"/>
    </source>
</evidence>
<accession>A0AAN0IAQ3</accession>
<dbReference type="GO" id="GO:0016702">
    <property type="term" value="F:oxidoreductase activity, acting on single donors with incorporation of molecular oxygen, incorporation of two atoms of oxygen"/>
    <property type="evidence" value="ECO:0007669"/>
    <property type="project" value="InterPro"/>
</dbReference>
<dbReference type="CDD" id="cd20289">
    <property type="entry name" value="cupin_ADO"/>
    <property type="match status" value="1"/>
</dbReference>
<keyword evidence="3" id="KW-0408">Iron</keyword>
<sequence>MGVVKMSGLVHQLVHQARRTFSREKTLPEEMEKLKKIMSQITPKDFNLDSTAIDKPWDYPPFVTDAPAAFMNVYECSEFNVAIFMLKANKEMPLHDHPEMHGLMKILSGSMCVTSYNRPEKRGSNSYIARFFRSILATPATEPCHFTPEEGNIHQIKAQDSHVAFLDILAPPYAPEEGRDCTYYFKDTKQSNQDENLIWLISGQNPSWFSCIPQPYNGPKVD</sequence>
<reference evidence="5" key="1">
    <citation type="journal article" date="2010" name="Nature">
        <title>The Amphimedon queenslandica genome and the evolution of animal complexity.</title>
        <authorList>
            <person name="Srivastava M."/>
            <person name="Simakov O."/>
            <person name="Chapman J."/>
            <person name="Fahey B."/>
            <person name="Gauthier M.E."/>
            <person name="Mitros T."/>
            <person name="Richards G.S."/>
            <person name="Conaco C."/>
            <person name="Dacre M."/>
            <person name="Hellsten U."/>
            <person name="Larroux C."/>
            <person name="Putnam N.H."/>
            <person name="Stanke M."/>
            <person name="Adamska M."/>
            <person name="Darling A."/>
            <person name="Degnan S.M."/>
            <person name="Oakley T.H."/>
            <person name="Plachetzki D.C."/>
            <person name="Zhai Y."/>
            <person name="Adamski M."/>
            <person name="Calcino A."/>
            <person name="Cummins S.F."/>
            <person name="Goodstein D.M."/>
            <person name="Harris C."/>
            <person name="Jackson D.J."/>
            <person name="Leys S.P."/>
            <person name="Shu S."/>
            <person name="Woodcroft B.J."/>
            <person name="Vervoort M."/>
            <person name="Kosik K.S."/>
            <person name="Manning G."/>
            <person name="Degnan B.M."/>
            <person name="Rokhsar D.S."/>
        </authorList>
    </citation>
    <scope>NUCLEOTIDE SEQUENCE [LARGE SCALE GENOMIC DNA]</scope>
</reference>
<dbReference type="PANTHER" id="PTHR22966">
    <property type="entry name" value="2-AMINOETHANETHIOL DIOXYGENASE"/>
    <property type="match status" value="1"/>
</dbReference>
<dbReference type="SUPFAM" id="SSF51182">
    <property type="entry name" value="RmlC-like cupins"/>
    <property type="match status" value="1"/>
</dbReference>
<protein>
    <recommendedName>
        <fullName evidence="6">Cysteine dioxygenase</fullName>
    </recommendedName>
</protein>
<dbReference type="GO" id="GO:0046872">
    <property type="term" value="F:metal ion binding"/>
    <property type="evidence" value="ECO:0007669"/>
    <property type="project" value="UniProtKB-KW"/>
</dbReference>
<dbReference type="InterPro" id="IPR012864">
    <property type="entry name" value="PCO/ADO"/>
</dbReference>
<dbReference type="Pfam" id="PF07847">
    <property type="entry name" value="PCO_ADO"/>
    <property type="match status" value="1"/>
</dbReference>
<keyword evidence="5" id="KW-1185">Reference proteome</keyword>
<name>A0AAN0IAQ3_AMPQE</name>
<dbReference type="EnsemblMetazoa" id="XM_003384093.3">
    <property type="protein sequence ID" value="XP_003384141.2"/>
    <property type="gene ID" value="LOC100637030"/>
</dbReference>
<dbReference type="KEGG" id="aqu:100637030"/>
<dbReference type="InterPro" id="IPR014710">
    <property type="entry name" value="RmlC-like_jellyroll"/>
</dbReference>